<dbReference type="RefSeq" id="WP_008787573.1">
    <property type="nucleotide sequence ID" value="NZ_AKCB01000001.1"/>
</dbReference>
<dbReference type="Proteomes" id="UP000003157">
    <property type="component" value="Unassembled WGS sequence"/>
</dbReference>
<dbReference type="InterPro" id="IPR016181">
    <property type="entry name" value="Acyl_CoA_acyltransferase"/>
</dbReference>
<dbReference type="Pfam" id="PF13673">
    <property type="entry name" value="Acetyltransf_10"/>
    <property type="match status" value="1"/>
</dbReference>
<dbReference type="SUPFAM" id="SSF55729">
    <property type="entry name" value="Acyl-CoA N-acyltransferases (Nat)"/>
    <property type="match status" value="1"/>
</dbReference>
<reference evidence="2 3" key="1">
    <citation type="submission" date="2010-12" db="EMBL/GenBank/DDBJ databases">
        <title>The Genome Sequence of Coprobacillus sp. strain 29_1.</title>
        <authorList>
            <consortium name="The Broad Institute Genome Sequencing Platform"/>
            <person name="Earl A."/>
            <person name="Ward D."/>
            <person name="Feldgarden M."/>
            <person name="Gevers D."/>
            <person name="Daigneault M."/>
            <person name="Sibley C.D."/>
            <person name="White A."/>
            <person name="Strauss J."/>
            <person name="Allen-Vercoe E."/>
            <person name="Young S.K."/>
            <person name="Zeng Q."/>
            <person name="Gargeya S."/>
            <person name="Fitzgerald M."/>
            <person name="Haas B."/>
            <person name="Abouelleil A."/>
            <person name="Alvarado L."/>
            <person name="Arachchi H.M."/>
            <person name="Berlin A."/>
            <person name="Brown A."/>
            <person name="Chapman S.B."/>
            <person name="Chen Z."/>
            <person name="Dunbar C."/>
            <person name="Freedman E."/>
            <person name="Gearin G."/>
            <person name="Gellesch M."/>
            <person name="Goldberg J."/>
            <person name="Griggs A."/>
            <person name="Gujja S."/>
            <person name="Heilman E."/>
            <person name="Heiman D."/>
            <person name="Howarth C."/>
            <person name="Larson L."/>
            <person name="Lui A."/>
            <person name="MacDonald P.J.P."/>
            <person name="Mehta T."/>
            <person name="Montmayeur A."/>
            <person name="Murphy C."/>
            <person name="Neiman D."/>
            <person name="Pearson M."/>
            <person name="Priest M."/>
            <person name="Roberts A."/>
            <person name="Saif S."/>
            <person name="Shea T."/>
            <person name="Shenoy N."/>
            <person name="Sisk P."/>
            <person name="Stolte C."/>
            <person name="Sykes S."/>
            <person name="White J."/>
            <person name="Yandava C."/>
            <person name="Nusbaum C."/>
            <person name="Birren B."/>
        </authorList>
    </citation>
    <scope>NUCLEOTIDE SEQUENCE [LARGE SCALE GENOMIC DNA]</scope>
    <source>
        <strain evidence="2 3">29_1</strain>
    </source>
</reference>
<dbReference type="PANTHER" id="PTHR13355">
    <property type="entry name" value="GLUCOSAMINE 6-PHOSPHATE N-ACETYLTRANSFERASE"/>
    <property type="match status" value="1"/>
</dbReference>
<dbReference type="EMBL" id="ADKX01000007">
    <property type="protein sequence ID" value="EFW06220.1"/>
    <property type="molecule type" value="Genomic_DNA"/>
</dbReference>
<organism evidence="2 3">
    <name type="scientific">Coprobacillus cateniformis</name>
    <dbReference type="NCBI Taxonomy" id="100884"/>
    <lineage>
        <taxon>Bacteria</taxon>
        <taxon>Bacillati</taxon>
        <taxon>Bacillota</taxon>
        <taxon>Erysipelotrichia</taxon>
        <taxon>Erysipelotrichales</taxon>
        <taxon>Coprobacillaceae</taxon>
        <taxon>Coprobacillus</taxon>
    </lineage>
</organism>
<protein>
    <recommendedName>
        <fullName evidence="1">N-acetyltransferase domain-containing protein</fullName>
    </recommendedName>
</protein>
<dbReference type="CDD" id="cd04301">
    <property type="entry name" value="NAT_SF"/>
    <property type="match status" value="1"/>
</dbReference>
<comment type="caution">
    <text evidence="2">The sequence shown here is derived from an EMBL/GenBank/DDBJ whole genome shotgun (WGS) entry which is preliminary data.</text>
</comment>
<evidence type="ECO:0000313" key="2">
    <source>
        <dbReference type="EMBL" id="EFW06220.1"/>
    </source>
</evidence>
<dbReference type="InterPro" id="IPR039143">
    <property type="entry name" value="GNPNAT1-like"/>
</dbReference>
<dbReference type="InterPro" id="IPR000182">
    <property type="entry name" value="GNAT_dom"/>
</dbReference>
<dbReference type="STRING" id="100884.GCA_000269565_01258"/>
<evidence type="ECO:0000313" key="3">
    <source>
        <dbReference type="Proteomes" id="UP000003157"/>
    </source>
</evidence>
<accession>E7G6R4</accession>
<name>E7G6R4_9FIRM</name>
<dbReference type="PROSITE" id="PS51186">
    <property type="entry name" value="GNAT"/>
    <property type="match status" value="1"/>
</dbReference>
<dbReference type="GeneID" id="78229138"/>
<proteinExistence type="predicted"/>
<dbReference type="Gene3D" id="3.40.630.30">
    <property type="match status" value="1"/>
</dbReference>
<evidence type="ECO:0000259" key="1">
    <source>
        <dbReference type="PROSITE" id="PS51186"/>
    </source>
</evidence>
<dbReference type="PANTHER" id="PTHR13355:SF11">
    <property type="entry name" value="GLUCOSAMINE 6-PHOSPHATE N-ACETYLTRANSFERASE"/>
    <property type="match status" value="1"/>
</dbReference>
<feature type="domain" description="N-acetyltransferase" evidence="1">
    <location>
        <begin position="1"/>
        <end position="137"/>
    </location>
</feature>
<gene>
    <name evidence="2" type="ORF">HMPREF9488_00452</name>
</gene>
<sequence>MKFVFYKELIEDAKMIRQKVFVEEQGFENEFDDIDQRSLHLVVYQDNEPIGCARMYPERENMILGRIAVLKEYRALHIGSDILHVLELKAKELNYQTVCLSAQVRAKSFYQKNGYIHFGEEYLDEYCPHVYMKKKIA</sequence>
<keyword evidence="3" id="KW-1185">Reference proteome</keyword>
<dbReference type="GO" id="GO:0004343">
    <property type="term" value="F:glucosamine 6-phosphate N-acetyltransferase activity"/>
    <property type="evidence" value="ECO:0007669"/>
    <property type="project" value="TreeGrafter"/>
</dbReference>
<dbReference type="AlphaFoldDB" id="E7G6R4"/>
<dbReference type="HOGENOM" id="CLU_056607_6_1_9"/>
<dbReference type="OrthoDB" id="9796171at2"/>
<dbReference type="eggNOG" id="COG2153">
    <property type="taxonomic scope" value="Bacteria"/>
</dbReference>